<dbReference type="SUPFAM" id="SSF103025">
    <property type="entry name" value="Folate-binding domain"/>
    <property type="match status" value="1"/>
</dbReference>
<dbReference type="Pfam" id="PF08669">
    <property type="entry name" value="GCV_T_C"/>
    <property type="match status" value="1"/>
</dbReference>
<dbReference type="Pfam" id="PF01571">
    <property type="entry name" value="GCV_T"/>
    <property type="match status" value="1"/>
</dbReference>
<feature type="domain" description="Aminomethyltransferase C-terminal" evidence="5">
    <location>
        <begin position="719"/>
        <end position="804"/>
    </location>
</feature>
<accession>A0A5J6MR73</accession>
<dbReference type="Pfam" id="PF16350">
    <property type="entry name" value="FAO_M"/>
    <property type="match status" value="1"/>
</dbReference>
<comment type="similarity">
    <text evidence="1">Belongs to the GcvT family.</text>
</comment>
<feature type="domain" description="GCVT N-terminal" evidence="4">
    <location>
        <begin position="423"/>
        <end position="700"/>
    </location>
</feature>
<dbReference type="InterPro" id="IPR032503">
    <property type="entry name" value="FAO_M"/>
</dbReference>
<dbReference type="SUPFAM" id="SSF54373">
    <property type="entry name" value="FAD-linked reductases, C-terminal domain"/>
    <property type="match status" value="1"/>
</dbReference>
<evidence type="ECO:0000259" key="6">
    <source>
        <dbReference type="Pfam" id="PF16350"/>
    </source>
</evidence>
<dbReference type="InterPro" id="IPR027266">
    <property type="entry name" value="TrmE/GcvT-like"/>
</dbReference>
<dbReference type="Gene3D" id="2.40.30.110">
    <property type="entry name" value="Aminomethyltransferase beta-barrel domains"/>
    <property type="match status" value="1"/>
</dbReference>
<gene>
    <name evidence="7" type="ORF">FRZ44_53330</name>
</gene>
<dbReference type="InterPro" id="IPR013977">
    <property type="entry name" value="GcvT_C"/>
</dbReference>
<proteinExistence type="inferred from homology"/>
<feature type="domain" description="FAD dependent oxidoreductase" evidence="3">
    <location>
        <begin position="9"/>
        <end position="363"/>
    </location>
</feature>
<dbReference type="PANTHER" id="PTHR43757:SF15">
    <property type="entry name" value="PYRUVATE DEHYDROGENASE PHOSPHATASE REGULATORY SUBUNIT, MITOCHONDRIAL-LIKE"/>
    <property type="match status" value="1"/>
</dbReference>
<evidence type="ECO:0000313" key="7">
    <source>
        <dbReference type="EMBL" id="QEX20018.1"/>
    </source>
</evidence>
<dbReference type="RefSeq" id="WP_151180025.1">
    <property type="nucleotide sequence ID" value="NZ_CP042906.1"/>
</dbReference>
<dbReference type="OrthoDB" id="9804379at2"/>
<reference evidence="7 8" key="1">
    <citation type="submission" date="2019-08" db="EMBL/GenBank/DDBJ databases">
        <title>Hyperibacter terrae gen. nov., sp. nov. and Hyperibacter viscosus sp. nov., two new members in the family Rhodospirillaceae isolated from the rhizosphere of Hypericum perforatum.</title>
        <authorList>
            <person name="Noviana Z."/>
        </authorList>
    </citation>
    <scope>NUCLEOTIDE SEQUENCE [LARGE SCALE GENOMIC DNA]</scope>
    <source>
        <strain evidence="7 8">R5913</strain>
    </source>
</reference>
<dbReference type="Pfam" id="PF01266">
    <property type="entry name" value="DAO"/>
    <property type="match status" value="1"/>
</dbReference>
<dbReference type="InterPro" id="IPR028896">
    <property type="entry name" value="GcvT/YgfZ/DmdA"/>
</dbReference>
<keyword evidence="2" id="KW-0560">Oxidoreductase</keyword>
<dbReference type="Gene3D" id="3.50.50.60">
    <property type="entry name" value="FAD/NAD(P)-binding domain"/>
    <property type="match status" value="1"/>
</dbReference>
<evidence type="ECO:0000256" key="1">
    <source>
        <dbReference type="ARBA" id="ARBA00008609"/>
    </source>
</evidence>
<evidence type="ECO:0000259" key="4">
    <source>
        <dbReference type="Pfam" id="PF01571"/>
    </source>
</evidence>
<dbReference type="SUPFAM" id="SSF51905">
    <property type="entry name" value="FAD/NAD(P)-binding domain"/>
    <property type="match status" value="1"/>
</dbReference>
<feature type="domain" description="FAD dependent oxidoreductase central" evidence="6">
    <location>
        <begin position="367"/>
        <end position="421"/>
    </location>
</feature>
<evidence type="ECO:0000259" key="3">
    <source>
        <dbReference type="Pfam" id="PF01266"/>
    </source>
</evidence>
<dbReference type="SUPFAM" id="SSF101790">
    <property type="entry name" value="Aminomethyltransferase beta-barrel domain"/>
    <property type="match status" value="1"/>
</dbReference>
<dbReference type="AlphaFoldDB" id="A0A5J6MR73"/>
<dbReference type="KEGG" id="htq:FRZ44_53330"/>
<keyword evidence="8" id="KW-1185">Reference proteome</keyword>
<evidence type="ECO:0000313" key="8">
    <source>
        <dbReference type="Proteomes" id="UP000326202"/>
    </source>
</evidence>
<dbReference type="InterPro" id="IPR006076">
    <property type="entry name" value="FAD-dep_OxRdtase"/>
</dbReference>
<protein>
    <submittedName>
        <fullName evidence="7">FAD-dependent oxidoreductase</fullName>
    </submittedName>
</protein>
<evidence type="ECO:0000256" key="2">
    <source>
        <dbReference type="ARBA" id="ARBA00023002"/>
    </source>
</evidence>
<dbReference type="InterPro" id="IPR006222">
    <property type="entry name" value="GCVT_N"/>
</dbReference>
<dbReference type="EMBL" id="CP042906">
    <property type="protein sequence ID" value="QEX20018.1"/>
    <property type="molecule type" value="Genomic_DNA"/>
</dbReference>
<name>A0A5J6MR73_9PROT</name>
<dbReference type="InterPro" id="IPR029043">
    <property type="entry name" value="GcvT/YgfZ_C"/>
</dbReference>
<dbReference type="GO" id="GO:0016491">
    <property type="term" value="F:oxidoreductase activity"/>
    <property type="evidence" value="ECO:0007669"/>
    <property type="project" value="UniProtKB-KW"/>
</dbReference>
<dbReference type="Gene3D" id="3.30.9.10">
    <property type="entry name" value="D-Amino Acid Oxidase, subunit A, domain 2"/>
    <property type="match status" value="1"/>
</dbReference>
<evidence type="ECO:0000259" key="5">
    <source>
        <dbReference type="Pfam" id="PF08669"/>
    </source>
</evidence>
<sequence length="812" mass="89102">MTATEHAEIVIIGGGIIGCSIAYHLTRMGKTDVLLLEKSGLTHGATWHAAGLVGQLRASRNLTRMLQRSVELYDTLEAETGQATDWKRVGSLRVASSPGRLTEIKRSLTMAKSFGLEMHLLSAQEAQELCPILSTEGVLAAAYLPSDGYADPASLTQALAKGARMKGAKIRQGVKVTGFEIKNGRVDAVLTQDSRITCDILVNAGGMWARELGLSMGVRVPSIAVEHQYLITDPIPDLPKSMPTLRDPDLRIYYKPEVRGIVIGGWEEGTLPFGENGIPPDFGQQLLPGNFERFEGLAQAAFKRTPIVETVGVRELINGPIPFSADGEYVMGKAPELDNVFVAAGFTYGIAGGGGAGAMMAEWITQGRPSLDLWPLDIRRFGYHHTAKAFCFPRAIDLYGKYYALGYPKREHHSARGIRRSPLYDKLKAKRAVFGSRGGWERPNWFAPAGMETEDRPSFGRANWFDAVGAEHKAVRERVALIDQTSFSKAEILGPGTLAFLQRLCAADMDKPVGSIIYTQLCNERGGIEADVTFIRLEENRFYFVTGSAFATHDFHWIRSHMPRDGSVFLVDMTSARATINLCGPLARRVLAKVAEADVSNAAFPFATAREIAVGAAPVLAARIGYVGELGWELHVPSEYAQHLYETLWAAGEEFGIADVGYRAIDTLRMEKGYLYWSSDITPDYNPYEAGLGFRVSLKKPDFIGREALARIKAEGTRRRLCCFTLDQRRGFDLAVVGGECVLWDDRPVAVATSANFGHTVGKAILYAYLANEDIGLVGPANGYEIEAYGDRYKAARHEGPLYDPKMERLKS</sequence>
<dbReference type="Gene3D" id="3.30.1360.120">
    <property type="entry name" value="Probable tRNA modification gtpase trme, domain 1"/>
    <property type="match status" value="1"/>
</dbReference>
<dbReference type="PANTHER" id="PTHR43757">
    <property type="entry name" value="AMINOMETHYLTRANSFERASE"/>
    <property type="match status" value="1"/>
</dbReference>
<dbReference type="Proteomes" id="UP000326202">
    <property type="component" value="Chromosome"/>
</dbReference>
<dbReference type="InterPro" id="IPR036188">
    <property type="entry name" value="FAD/NAD-bd_sf"/>
</dbReference>
<dbReference type="Gene3D" id="3.30.70.1400">
    <property type="entry name" value="Aminomethyltransferase beta-barrel domains"/>
    <property type="match status" value="1"/>
</dbReference>
<organism evidence="7 8">
    <name type="scientific">Hypericibacter terrae</name>
    <dbReference type="NCBI Taxonomy" id="2602015"/>
    <lineage>
        <taxon>Bacteria</taxon>
        <taxon>Pseudomonadati</taxon>
        <taxon>Pseudomonadota</taxon>
        <taxon>Alphaproteobacteria</taxon>
        <taxon>Rhodospirillales</taxon>
        <taxon>Dongiaceae</taxon>
        <taxon>Hypericibacter</taxon>
    </lineage>
</organism>